<dbReference type="GO" id="GO:0016020">
    <property type="term" value="C:membrane"/>
    <property type="evidence" value="ECO:0007669"/>
    <property type="project" value="UniProtKB-SubCell"/>
</dbReference>
<keyword evidence="12 18" id="KW-0472">Membrane</keyword>
<dbReference type="EC" id="2.7.8.5" evidence="5"/>
<evidence type="ECO:0000256" key="18">
    <source>
        <dbReference type="SAM" id="Phobius"/>
    </source>
</evidence>
<evidence type="ECO:0000256" key="15">
    <source>
        <dbReference type="ARBA" id="ARBA00033018"/>
    </source>
</evidence>
<evidence type="ECO:0000256" key="17">
    <source>
        <dbReference type="RuleBase" id="RU003750"/>
    </source>
</evidence>
<keyword evidence="10 18" id="KW-1133">Transmembrane helix</keyword>
<comment type="similarity">
    <text evidence="4 17">Belongs to the CDP-alcohol phosphatidyltransferase class-I family.</text>
</comment>
<dbReference type="InterPro" id="IPR050324">
    <property type="entry name" value="CDP-alcohol_PTase-I"/>
</dbReference>
<evidence type="ECO:0000256" key="4">
    <source>
        <dbReference type="ARBA" id="ARBA00010441"/>
    </source>
</evidence>
<feature type="transmembrane region" description="Helical" evidence="18">
    <location>
        <begin position="6"/>
        <end position="26"/>
    </location>
</feature>
<evidence type="ECO:0000256" key="3">
    <source>
        <dbReference type="ARBA" id="ARBA00005042"/>
    </source>
</evidence>
<reference evidence="19" key="1">
    <citation type="submission" date="2020-10" db="EMBL/GenBank/DDBJ databases">
        <authorList>
            <person name="Gilroy R."/>
        </authorList>
    </citation>
    <scope>NUCLEOTIDE SEQUENCE</scope>
    <source>
        <strain evidence="19">CHK184-25365</strain>
    </source>
</reference>
<evidence type="ECO:0000256" key="13">
    <source>
        <dbReference type="ARBA" id="ARBA00023209"/>
    </source>
</evidence>
<protein>
    <recommendedName>
        <fullName evidence="6">CDP-diacylglycerol--glycerol-3-phosphate 3-phosphatidyltransferase</fullName>
        <ecNumber evidence="5">2.7.8.5</ecNumber>
    </recommendedName>
    <alternativeName>
        <fullName evidence="15">Phosphatidylglycerophosphate synthase</fullName>
    </alternativeName>
</protein>
<accession>A0A9D1ALG8</accession>
<feature type="non-terminal residue" evidence="19">
    <location>
        <position position="162"/>
    </location>
</feature>
<evidence type="ECO:0000313" key="20">
    <source>
        <dbReference type="Proteomes" id="UP000886749"/>
    </source>
</evidence>
<dbReference type="InterPro" id="IPR048254">
    <property type="entry name" value="CDP_ALCOHOL_P_TRANSF_CS"/>
</dbReference>
<dbReference type="PROSITE" id="PS00379">
    <property type="entry name" value="CDP_ALCOHOL_P_TRANSF"/>
    <property type="match status" value="1"/>
</dbReference>
<keyword evidence="7" id="KW-0444">Lipid biosynthesis</keyword>
<comment type="pathway">
    <text evidence="3">Phospholipid metabolism; phosphatidylglycerol biosynthesis; phosphatidylglycerol from CDP-diacylglycerol: step 1/2.</text>
</comment>
<reference evidence="19" key="2">
    <citation type="journal article" date="2021" name="PeerJ">
        <title>Extensive microbial diversity within the chicken gut microbiome revealed by metagenomics and culture.</title>
        <authorList>
            <person name="Gilroy R."/>
            <person name="Ravi A."/>
            <person name="Getino M."/>
            <person name="Pursley I."/>
            <person name="Horton D.L."/>
            <person name="Alikhan N.F."/>
            <person name="Baker D."/>
            <person name="Gharbi K."/>
            <person name="Hall N."/>
            <person name="Watson M."/>
            <person name="Adriaenssens E.M."/>
            <person name="Foster-Nyarko E."/>
            <person name="Jarju S."/>
            <person name="Secka A."/>
            <person name="Antonio M."/>
            <person name="Oren A."/>
            <person name="Chaudhuri R.R."/>
            <person name="La Ragione R."/>
            <person name="Hildebrand F."/>
            <person name="Pallen M.J."/>
        </authorList>
    </citation>
    <scope>NUCLEOTIDE SEQUENCE</scope>
    <source>
        <strain evidence="19">CHK184-25365</strain>
    </source>
</reference>
<comment type="function">
    <text evidence="1">This protein catalyzes the committed step to the synthesis of the acidic phospholipids.</text>
</comment>
<comment type="caution">
    <text evidence="19">The sequence shown here is derived from an EMBL/GenBank/DDBJ whole genome shotgun (WGS) entry which is preliminary data.</text>
</comment>
<evidence type="ECO:0000256" key="10">
    <source>
        <dbReference type="ARBA" id="ARBA00022989"/>
    </source>
</evidence>
<dbReference type="InterPro" id="IPR043130">
    <property type="entry name" value="CDP-OH_PTrfase_TM_dom"/>
</dbReference>
<dbReference type="Pfam" id="PF01066">
    <property type="entry name" value="CDP-OH_P_transf"/>
    <property type="match status" value="1"/>
</dbReference>
<comment type="catalytic activity">
    <reaction evidence="16">
        <text>a CDP-1,2-diacyl-sn-glycerol + sn-glycerol 3-phosphate = a 1,2-diacyl-sn-glycero-3-phospho-(1'-sn-glycero-3'-phosphate) + CMP + H(+)</text>
        <dbReference type="Rhea" id="RHEA:12593"/>
        <dbReference type="ChEBI" id="CHEBI:15378"/>
        <dbReference type="ChEBI" id="CHEBI:57597"/>
        <dbReference type="ChEBI" id="CHEBI:58332"/>
        <dbReference type="ChEBI" id="CHEBI:60110"/>
        <dbReference type="ChEBI" id="CHEBI:60377"/>
        <dbReference type="EC" id="2.7.8.5"/>
    </reaction>
</comment>
<proteinExistence type="inferred from homology"/>
<keyword evidence="11" id="KW-0443">Lipid metabolism</keyword>
<dbReference type="PIRSF" id="PIRSF000847">
    <property type="entry name" value="Phos_ph_gly_syn"/>
    <property type="match status" value="1"/>
</dbReference>
<dbReference type="PANTHER" id="PTHR14269">
    <property type="entry name" value="CDP-DIACYLGLYCEROL--GLYCEROL-3-PHOSPHATE 3-PHOSPHATIDYLTRANSFERASE-RELATED"/>
    <property type="match status" value="1"/>
</dbReference>
<name>A0A9D1ALG8_9FIRM</name>
<evidence type="ECO:0000256" key="7">
    <source>
        <dbReference type="ARBA" id="ARBA00022516"/>
    </source>
</evidence>
<dbReference type="PANTHER" id="PTHR14269:SF62">
    <property type="entry name" value="CDP-DIACYLGLYCEROL--GLYCEROL-3-PHOSPHATE 3-PHOSPHATIDYLTRANSFERASE 1, CHLOROPLASTIC"/>
    <property type="match status" value="1"/>
</dbReference>
<dbReference type="GO" id="GO:0008444">
    <property type="term" value="F:CDP-diacylglycerol-glycerol-3-phosphate 3-phosphatidyltransferase activity"/>
    <property type="evidence" value="ECO:0007669"/>
    <property type="project" value="UniProtKB-EC"/>
</dbReference>
<organism evidence="19 20">
    <name type="scientific">Candidatus Egerieicola pullicola</name>
    <dbReference type="NCBI Taxonomy" id="2840775"/>
    <lineage>
        <taxon>Bacteria</taxon>
        <taxon>Bacillati</taxon>
        <taxon>Bacillota</taxon>
        <taxon>Clostridia</taxon>
        <taxon>Eubacteriales</taxon>
        <taxon>Oscillospiraceae</taxon>
        <taxon>Oscillospiraceae incertae sedis</taxon>
        <taxon>Candidatus Egerieicola</taxon>
    </lineage>
</organism>
<dbReference type="Gene3D" id="1.20.120.1760">
    <property type="match status" value="1"/>
</dbReference>
<dbReference type="AlphaFoldDB" id="A0A9D1ALG8"/>
<evidence type="ECO:0000256" key="14">
    <source>
        <dbReference type="ARBA" id="ARBA00023264"/>
    </source>
</evidence>
<evidence type="ECO:0000256" key="6">
    <source>
        <dbReference type="ARBA" id="ARBA00014944"/>
    </source>
</evidence>
<evidence type="ECO:0000256" key="12">
    <source>
        <dbReference type="ARBA" id="ARBA00023136"/>
    </source>
</evidence>
<keyword evidence="8 17" id="KW-0808">Transferase</keyword>
<keyword evidence="13" id="KW-0594">Phospholipid biosynthesis</keyword>
<gene>
    <name evidence="19" type="ORF">IAB36_06105</name>
</gene>
<keyword evidence="9 18" id="KW-0812">Transmembrane</keyword>
<evidence type="ECO:0000256" key="8">
    <source>
        <dbReference type="ARBA" id="ARBA00022679"/>
    </source>
</evidence>
<evidence type="ECO:0000256" key="2">
    <source>
        <dbReference type="ARBA" id="ARBA00004141"/>
    </source>
</evidence>
<evidence type="ECO:0000256" key="16">
    <source>
        <dbReference type="ARBA" id="ARBA00048586"/>
    </source>
</evidence>
<evidence type="ECO:0000313" key="19">
    <source>
        <dbReference type="EMBL" id="HIR41381.1"/>
    </source>
</evidence>
<sequence>MNVPNTLTVIRLILVPVFVITMFAPLPLQWSWLPLAIIVLSGITDVADGYIARHFNQITQLGKILDPLADKLSLLALSICIAVKFSPFWIIAIVVIVKEILQILGGGYLMKKKIKIPSSRWFGKACTAVTYCCYIILLGLPIFQLPAPAWMLWTMVILILVL</sequence>
<dbReference type="EMBL" id="DVGY01000137">
    <property type="protein sequence ID" value="HIR41381.1"/>
    <property type="molecule type" value="Genomic_DNA"/>
</dbReference>
<dbReference type="GO" id="GO:0046474">
    <property type="term" value="P:glycerophospholipid biosynthetic process"/>
    <property type="evidence" value="ECO:0007669"/>
    <property type="project" value="TreeGrafter"/>
</dbReference>
<evidence type="ECO:0000256" key="11">
    <source>
        <dbReference type="ARBA" id="ARBA00023098"/>
    </source>
</evidence>
<evidence type="ECO:0000256" key="5">
    <source>
        <dbReference type="ARBA" id="ARBA00013170"/>
    </source>
</evidence>
<comment type="subcellular location">
    <subcellularLocation>
        <location evidence="2">Membrane</location>
        <topology evidence="2">Multi-pass membrane protein</topology>
    </subcellularLocation>
</comment>
<dbReference type="InterPro" id="IPR004570">
    <property type="entry name" value="Phosphatidylglycerol_P_synth"/>
</dbReference>
<evidence type="ECO:0000256" key="9">
    <source>
        <dbReference type="ARBA" id="ARBA00022692"/>
    </source>
</evidence>
<dbReference type="InterPro" id="IPR000462">
    <property type="entry name" value="CDP-OH_P_trans"/>
</dbReference>
<dbReference type="Proteomes" id="UP000886749">
    <property type="component" value="Unassembled WGS sequence"/>
</dbReference>
<keyword evidence="14" id="KW-1208">Phospholipid metabolism</keyword>
<evidence type="ECO:0000256" key="1">
    <source>
        <dbReference type="ARBA" id="ARBA00003973"/>
    </source>
</evidence>